<name>A0A9P9IH70_9HYPO</name>
<keyword evidence="3" id="KW-1185">Reference proteome</keyword>
<evidence type="ECO:0000313" key="3">
    <source>
        <dbReference type="Proteomes" id="UP000717696"/>
    </source>
</evidence>
<evidence type="ECO:0000259" key="1">
    <source>
        <dbReference type="Pfam" id="PF20150"/>
    </source>
</evidence>
<comment type="caution">
    <text evidence="2">The sequence shown here is derived from an EMBL/GenBank/DDBJ whole genome shotgun (WGS) entry which is preliminary data.</text>
</comment>
<accession>A0A9P9IH70</accession>
<dbReference type="PANTHER" id="PTHR35910">
    <property type="entry name" value="2EXR DOMAIN-CONTAINING PROTEIN"/>
    <property type="match status" value="1"/>
</dbReference>
<proteinExistence type="predicted"/>
<dbReference type="PANTHER" id="PTHR35910:SF6">
    <property type="entry name" value="2EXR DOMAIN-CONTAINING PROTEIN"/>
    <property type="match status" value="1"/>
</dbReference>
<dbReference type="InterPro" id="IPR045518">
    <property type="entry name" value="2EXR"/>
</dbReference>
<organism evidence="2 3">
    <name type="scientific">Dactylonectria estremocensis</name>
    <dbReference type="NCBI Taxonomy" id="1079267"/>
    <lineage>
        <taxon>Eukaryota</taxon>
        <taxon>Fungi</taxon>
        <taxon>Dikarya</taxon>
        <taxon>Ascomycota</taxon>
        <taxon>Pezizomycotina</taxon>
        <taxon>Sordariomycetes</taxon>
        <taxon>Hypocreomycetidae</taxon>
        <taxon>Hypocreales</taxon>
        <taxon>Nectriaceae</taxon>
        <taxon>Dactylonectria</taxon>
    </lineage>
</organism>
<dbReference type="EMBL" id="JAGMUU010000030">
    <property type="protein sequence ID" value="KAH7119479.1"/>
    <property type="molecule type" value="Genomic_DNA"/>
</dbReference>
<reference evidence="2" key="1">
    <citation type="journal article" date="2021" name="Nat. Commun.">
        <title>Genetic determinants of endophytism in the Arabidopsis root mycobiome.</title>
        <authorList>
            <person name="Mesny F."/>
            <person name="Miyauchi S."/>
            <person name="Thiergart T."/>
            <person name="Pickel B."/>
            <person name="Atanasova L."/>
            <person name="Karlsson M."/>
            <person name="Huettel B."/>
            <person name="Barry K.W."/>
            <person name="Haridas S."/>
            <person name="Chen C."/>
            <person name="Bauer D."/>
            <person name="Andreopoulos W."/>
            <person name="Pangilinan J."/>
            <person name="LaButti K."/>
            <person name="Riley R."/>
            <person name="Lipzen A."/>
            <person name="Clum A."/>
            <person name="Drula E."/>
            <person name="Henrissat B."/>
            <person name="Kohler A."/>
            <person name="Grigoriev I.V."/>
            <person name="Martin F.M."/>
            <person name="Hacquard S."/>
        </authorList>
    </citation>
    <scope>NUCLEOTIDE SEQUENCE</scope>
    <source>
        <strain evidence="2">MPI-CAGE-AT-0021</strain>
    </source>
</reference>
<sequence length="246" mass="27689">MTGNHACQEMGCLTVFPLFSKLPTELRLKIWNLSLPPRRIVPIWYNTKSLSFASHPQTPHPSQSGCTSSASIPANLHVCHESRLEAMWSYQLCFGVTRNPGQIFFDLRHDILYFGARDGYMASYAQFLTVTSLCDQNELYGVRYLAVNDSLFWSGKICQSTCPPSLMVEAITQISSRMPHLETLIFVPREENPIYNKEVTLLEPSTGQAWLTSQIQAAMDIVRDLNPGRKPPAWRVLMLGAVPEAP</sequence>
<dbReference type="OrthoDB" id="3557569at2759"/>
<evidence type="ECO:0000313" key="2">
    <source>
        <dbReference type="EMBL" id="KAH7119479.1"/>
    </source>
</evidence>
<dbReference type="Proteomes" id="UP000717696">
    <property type="component" value="Unassembled WGS sequence"/>
</dbReference>
<feature type="domain" description="2EXR" evidence="1">
    <location>
        <begin position="16"/>
        <end position="112"/>
    </location>
</feature>
<gene>
    <name evidence="2" type="ORF">B0J13DRAFT_651517</name>
</gene>
<dbReference type="Pfam" id="PF20150">
    <property type="entry name" value="2EXR"/>
    <property type="match status" value="1"/>
</dbReference>
<dbReference type="AlphaFoldDB" id="A0A9P9IH70"/>
<protein>
    <recommendedName>
        <fullName evidence="1">2EXR domain-containing protein</fullName>
    </recommendedName>
</protein>